<evidence type="ECO:0000313" key="3">
    <source>
        <dbReference type="EMBL" id="TCI12617.1"/>
    </source>
</evidence>
<dbReference type="PANTHER" id="PTHR31793:SF27">
    <property type="entry name" value="NOVEL THIOESTERASE SUPERFAMILY DOMAIN AND SAPOSIN A-TYPE DOMAIN CONTAINING PROTEIN (0610012H03RIK)"/>
    <property type="match status" value="1"/>
</dbReference>
<keyword evidence="4" id="KW-1185">Reference proteome</keyword>
<gene>
    <name evidence="3" type="ORF">EZM97_04505</name>
</gene>
<accession>A0A4V2NMB1</accession>
<evidence type="ECO:0000256" key="2">
    <source>
        <dbReference type="ARBA" id="ARBA00022801"/>
    </source>
</evidence>
<dbReference type="Pfam" id="PF13279">
    <property type="entry name" value="4HBT_2"/>
    <property type="match status" value="1"/>
</dbReference>
<dbReference type="Gene3D" id="3.10.129.10">
    <property type="entry name" value="Hotdog Thioesterase"/>
    <property type="match status" value="1"/>
</dbReference>
<evidence type="ECO:0000256" key="1">
    <source>
        <dbReference type="ARBA" id="ARBA00005953"/>
    </source>
</evidence>
<name>A0A4V2NMB1_9GAMM</name>
<dbReference type="InterPro" id="IPR029069">
    <property type="entry name" value="HotDog_dom_sf"/>
</dbReference>
<keyword evidence="2" id="KW-0378">Hydrolase</keyword>
<dbReference type="SUPFAM" id="SSF54637">
    <property type="entry name" value="Thioesterase/thiol ester dehydrase-isomerase"/>
    <property type="match status" value="1"/>
</dbReference>
<dbReference type="PANTHER" id="PTHR31793">
    <property type="entry name" value="4-HYDROXYBENZOYL-COA THIOESTERASE FAMILY MEMBER"/>
    <property type="match status" value="1"/>
</dbReference>
<dbReference type="EMBL" id="SJTG01000001">
    <property type="protein sequence ID" value="TCI12617.1"/>
    <property type="molecule type" value="Genomic_DNA"/>
</dbReference>
<dbReference type="GO" id="GO:0047617">
    <property type="term" value="F:fatty acyl-CoA hydrolase activity"/>
    <property type="evidence" value="ECO:0007669"/>
    <property type="project" value="TreeGrafter"/>
</dbReference>
<organism evidence="3 4">
    <name type="scientific">Dyella soli</name>
    <dbReference type="NCBI Taxonomy" id="522319"/>
    <lineage>
        <taxon>Bacteria</taxon>
        <taxon>Pseudomonadati</taxon>
        <taxon>Pseudomonadota</taxon>
        <taxon>Gammaproteobacteria</taxon>
        <taxon>Lysobacterales</taxon>
        <taxon>Rhodanobacteraceae</taxon>
        <taxon>Dyella</taxon>
    </lineage>
</organism>
<reference evidence="3 4" key="1">
    <citation type="submission" date="2019-02" db="EMBL/GenBank/DDBJ databases">
        <title>Dyella amyloliquefaciens sp. nov., isolated from forest soil.</title>
        <authorList>
            <person name="Gao Z.-H."/>
            <person name="Qiu L.-H."/>
        </authorList>
    </citation>
    <scope>NUCLEOTIDE SEQUENCE [LARGE SCALE GENOMIC DNA]</scope>
    <source>
        <strain evidence="3 4">KACC 12747</strain>
    </source>
</reference>
<dbReference type="Proteomes" id="UP000291822">
    <property type="component" value="Unassembled WGS sequence"/>
</dbReference>
<comment type="similarity">
    <text evidence="1">Belongs to the 4-hydroxybenzoyl-CoA thioesterase family.</text>
</comment>
<evidence type="ECO:0000313" key="4">
    <source>
        <dbReference type="Proteomes" id="UP000291822"/>
    </source>
</evidence>
<dbReference type="RefSeq" id="WP_131150605.1">
    <property type="nucleotide sequence ID" value="NZ_SJTG01000001.1"/>
</dbReference>
<protein>
    <submittedName>
        <fullName evidence="3">Acyl-CoA thioesterase</fullName>
    </submittedName>
</protein>
<proteinExistence type="inferred from homology"/>
<comment type="caution">
    <text evidence="3">The sequence shown here is derived from an EMBL/GenBank/DDBJ whole genome shotgun (WGS) entry which is preliminary data.</text>
</comment>
<dbReference type="InterPro" id="IPR050563">
    <property type="entry name" value="4-hydroxybenzoyl-CoA_TE"/>
</dbReference>
<dbReference type="CDD" id="cd00586">
    <property type="entry name" value="4HBT"/>
    <property type="match status" value="1"/>
</dbReference>
<dbReference type="AlphaFoldDB" id="A0A4V2NMB1"/>
<sequence>MRANGVISVDTEVLVPFFDVDSMDVVWHGHYVKYLEVARCALLDHIGHNYTQMKQAGYVWPVIDVQLRYVRAARFGQKIVVRAELVEWHNRLKVNYLISDVATGERMTRASTVQVAVNLAGDMQLVSPRVFTDAVEDCLKLHSLLDSTSHAVVHGSPVTA</sequence>